<feature type="compositionally biased region" description="Pro residues" evidence="3">
    <location>
        <begin position="16"/>
        <end position="27"/>
    </location>
</feature>
<protein>
    <submittedName>
        <fullName evidence="4">General stress protein 39</fullName>
        <ecNumber evidence="4">1.-.-.-</ecNumber>
    </submittedName>
</protein>
<dbReference type="Gene3D" id="3.40.50.720">
    <property type="entry name" value="NAD(P)-binding Rossmann-like Domain"/>
    <property type="match status" value="1"/>
</dbReference>
<evidence type="ECO:0000256" key="2">
    <source>
        <dbReference type="ARBA" id="ARBA00023002"/>
    </source>
</evidence>
<comment type="similarity">
    <text evidence="1">Belongs to the short-chain dehydrogenases/reductases (SDR) family.</text>
</comment>
<dbReference type="RefSeq" id="WP_093095490.1">
    <property type="nucleotide sequence ID" value="NZ_DAMBSL010000079.1"/>
</dbReference>
<dbReference type="PRINTS" id="PR00081">
    <property type="entry name" value="GDHRDH"/>
</dbReference>
<dbReference type="PROSITE" id="PS00061">
    <property type="entry name" value="ADH_SHORT"/>
    <property type="match status" value="1"/>
</dbReference>
<dbReference type="KEGG" id="smiz:4412673_01543"/>
<sequence length="298" mass="32262">MKKEGQESKNPETKYPAPPFKKQPQSPPGETKLMDPQPDHGENSYVGHGIMKGKAVIITGGDSGIGKAIAIAMAREGADILIAYKDDIENEDAYDTAEWVKQAGSKAILFKADLSEELNCKKLIELAVTEFKKIDVLINNAAYQMTYKDIEDITAEEWNKTFEVNLSAMFYLVKYAKKYIPAGGSIINTTSVNAYDPNPTLLPYAASKAAIQNFTSSLAQKFLEENTGIRVNAVAPGPIWTPLIPSTIPDHEKFGSNTPMGRPGQPAEIAPIYVFLASDAASYISGATIPATGGRVTI</sequence>
<evidence type="ECO:0000256" key="3">
    <source>
        <dbReference type="SAM" id="MobiDB-lite"/>
    </source>
</evidence>
<dbReference type="InterPro" id="IPR002347">
    <property type="entry name" value="SDR_fam"/>
</dbReference>
<dbReference type="EMBL" id="LT906468">
    <property type="protein sequence ID" value="SNV48387.1"/>
    <property type="molecule type" value="Genomic_DNA"/>
</dbReference>
<evidence type="ECO:0000313" key="5">
    <source>
        <dbReference type="Proteomes" id="UP000215355"/>
    </source>
</evidence>
<dbReference type="EC" id="1.-.-.-" evidence="4"/>
<dbReference type="GO" id="GO:0016614">
    <property type="term" value="F:oxidoreductase activity, acting on CH-OH group of donors"/>
    <property type="evidence" value="ECO:0007669"/>
    <property type="project" value="UniProtKB-ARBA"/>
</dbReference>
<dbReference type="FunFam" id="3.40.50.720:FF:000084">
    <property type="entry name" value="Short-chain dehydrogenase reductase"/>
    <property type="match status" value="1"/>
</dbReference>
<dbReference type="Pfam" id="PF13561">
    <property type="entry name" value="adh_short_C2"/>
    <property type="match status" value="1"/>
</dbReference>
<dbReference type="InterPro" id="IPR036291">
    <property type="entry name" value="NAD(P)-bd_dom_sf"/>
</dbReference>
<keyword evidence="2 4" id="KW-0560">Oxidoreductase</keyword>
<dbReference type="Proteomes" id="UP000215355">
    <property type="component" value="Chromosome 1"/>
</dbReference>
<dbReference type="SUPFAM" id="SSF51735">
    <property type="entry name" value="NAD(P)-binding Rossmann-fold domains"/>
    <property type="match status" value="1"/>
</dbReference>
<reference evidence="4 5" key="1">
    <citation type="submission" date="2017-06" db="EMBL/GenBank/DDBJ databases">
        <authorList>
            <consortium name="Pathogen Informatics"/>
        </authorList>
    </citation>
    <scope>NUCLEOTIDE SEQUENCE [LARGE SCALE GENOMIC DNA]</scope>
    <source>
        <strain evidence="4 5">NCTC12149</strain>
    </source>
</reference>
<dbReference type="InterPro" id="IPR020904">
    <property type="entry name" value="Sc_DH/Rdtase_CS"/>
</dbReference>
<dbReference type="AlphaFoldDB" id="A0AAJ4XBH2"/>
<dbReference type="PANTHER" id="PTHR48107:SF16">
    <property type="entry name" value="NADPH-DEPENDENT ALDEHYDE REDUCTASE 1, CHLOROPLASTIC"/>
    <property type="match status" value="1"/>
</dbReference>
<feature type="region of interest" description="Disordered" evidence="3">
    <location>
        <begin position="1"/>
        <end position="44"/>
    </location>
</feature>
<gene>
    <name evidence="4" type="primary">ydaD</name>
    <name evidence="4" type="ORF">SAMEA4412673_01543</name>
</gene>
<accession>A0AAJ4XBH2</accession>
<evidence type="ECO:0000313" key="4">
    <source>
        <dbReference type="EMBL" id="SNV48387.1"/>
    </source>
</evidence>
<dbReference type="PANTHER" id="PTHR48107">
    <property type="entry name" value="NADPH-DEPENDENT ALDEHYDE REDUCTASE-LIKE PROTEIN, CHLOROPLASTIC-RELATED"/>
    <property type="match status" value="1"/>
</dbReference>
<organism evidence="4 5">
    <name type="scientific">Sphingobacterium mizutaii</name>
    <dbReference type="NCBI Taxonomy" id="1010"/>
    <lineage>
        <taxon>Bacteria</taxon>
        <taxon>Pseudomonadati</taxon>
        <taxon>Bacteroidota</taxon>
        <taxon>Sphingobacteriia</taxon>
        <taxon>Sphingobacteriales</taxon>
        <taxon>Sphingobacteriaceae</taxon>
        <taxon>Sphingobacterium</taxon>
    </lineage>
</organism>
<proteinExistence type="inferred from homology"/>
<feature type="compositionally biased region" description="Basic and acidic residues" evidence="3">
    <location>
        <begin position="1"/>
        <end position="12"/>
    </location>
</feature>
<name>A0AAJ4XBH2_9SPHI</name>
<evidence type="ECO:0000256" key="1">
    <source>
        <dbReference type="ARBA" id="ARBA00006484"/>
    </source>
</evidence>
<dbReference type="PRINTS" id="PR00080">
    <property type="entry name" value="SDRFAMILY"/>
</dbReference>